<protein>
    <submittedName>
        <fullName evidence="2">Uncharacterized protein</fullName>
    </submittedName>
</protein>
<sequence>MGKQDDRIESDRTDIDGVSQPMEMQLQAQPDCLAATTRSFAASSSTLRFSPPFCRKTSTLPGYHIPNSKWEEFSRQLTAAAQQPMGGSHPSFNSFTVADLTHHDLNASNSGVPLQHRDHDNYGYDHRQSYNHNHATDPYNVNLNVVNNPYNYNAGDSQQQPEWPVQTPVFQNPSNLPPNLPNLPLWPIHAQGHVGSSSHTTSNPLSALEVPTHPFDFPLDSVHQKLNRRPRDFKPQHDYYTAVASRRQSNSKRSTGVVQPQSIPDSIRVIQMIVLPPQLIEQVKAQAYTNMMRLTFENTFFPTDDTLTD</sequence>
<proteinExistence type="predicted"/>
<dbReference type="AlphaFoldDB" id="A0A9P7JLN3"/>
<feature type="region of interest" description="Disordered" evidence="1">
    <location>
        <begin position="1"/>
        <end position="21"/>
    </location>
</feature>
<gene>
    <name evidence="2" type="ORF">F5147DRAFT_658837</name>
</gene>
<dbReference type="Proteomes" id="UP000823399">
    <property type="component" value="Unassembled WGS sequence"/>
</dbReference>
<keyword evidence="3" id="KW-1185">Reference proteome</keyword>
<evidence type="ECO:0000313" key="3">
    <source>
        <dbReference type="Proteomes" id="UP000823399"/>
    </source>
</evidence>
<evidence type="ECO:0000313" key="2">
    <source>
        <dbReference type="EMBL" id="KAG2087904.1"/>
    </source>
</evidence>
<reference evidence="2" key="1">
    <citation type="journal article" date="2020" name="New Phytol.">
        <title>Comparative genomics reveals dynamic genome evolution in host specialist ectomycorrhizal fungi.</title>
        <authorList>
            <person name="Lofgren L.A."/>
            <person name="Nguyen N.H."/>
            <person name="Vilgalys R."/>
            <person name="Ruytinx J."/>
            <person name="Liao H.L."/>
            <person name="Branco S."/>
            <person name="Kuo A."/>
            <person name="LaButti K."/>
            <person name="Lipzen A."/>
            <person name="Andreopoulos W."/>
            <person name="Pangilinan J."/>
            <person name="Riley R."/>
            <person name="Hundley H."/>
            <person name="Na H."/>
            <person name="Barry K."/>
            <person name="Grigoriev I.V."/>
            <person name="Stajich J.E."/>
            <person name="Kennedy P.G."/>
        </authorList>
    </citation>
    <scope>NUCLEOTIDE SEQUENCE</scope>
    <source>
        <strain evidence="2">FC423</strain>
    </source>
</reference>
<feature type="compositionally biased region" description="Basic and acidic residues" evidence="1">
    <location>
        <begin position="1"/>
        <end position="15"/>
    </location>
</feature>
<evidence type="ECO:0000256" key="1">
    <source>
        <dbReference type="SAM" id="MobiDB-lite"/>
    </source>
</evidence>
<accession>A0A9P7JLN3</accession>
<dbReference type="RefSeq" id="XP_041285368.1">
    <property type="nucleotide sequence ID" value="XM_041434506.1"/>
</dbReference>
<comment type="caution">
    <text evidence="2">The sequence shown here is derived from an EMBL/GenBank/DDBJ whole genome shotgun (WGS) entry which is preliminary data.</text>
</comment>
<name>A0A9P7JLN3_9AGAM</name>
<dbReference type="EMBL" id="JABBWM010000127">
    <property type="protein sequence ID" value="KAG2087904.1"/>
    <property type="molecule type" value="Genomic_DNA"/>
</dbReference>
<dbReference type="GeneID" id="64696765"/>
<organism evidence="2 3">
    <name type="scientific">Suillus discolor</name>
    <dbReference type="NCBI Taxonomy" id="1912936"/>
    <lineage>
        <taxon>Eukaryota</taxon>
        <taxon>Fungi</taxon>
        <taxon>Dikarya</taxon>
        <taxon>Basidiomycota</taxon>
        <taxon>Agaricomycotina</taxon>
        <taxon>Agaricomycetes</taxon>
        <taxon>Agaricomycetidae</taxon>
        <taxon>Boletales</taxon>
        <taxon>Suillineae</taxon>
        <taxon>Suillaceae</taxon>
        <taxon>Suillus</taxon>
    </lineage>
</organism>